<keyword evidence="3 7" id="KW-0489">Methyltransferase</keyword>
<proteinExistence type="predicted"/>
<name>A0A5C5XFA0_9PLAN</name>
<keyword evidence="2" id="KW-0698">rRNA processing</keyword>
<feature type="domain" description="Methyltransferase small" evidence="6">
    <location>
        <begin position="198"/>
        <end position="355"/>
    </location>
</feature>
<feature type="domain" description="Methyltransferase small" evidence="6">
    <location>
        <begin position="30"/>
        <end position="163"/>
    </location>
</feature>
<evidence type="ECO:0000259" key="6">
    <source>
        <dbReference type="Pfam" id="PF05175"/>
    </source>
</evidence>
<dbReference type="InterPro" id="IPR029063">
    <property type="entry name" value="SAM-dependent_MTases_sf"/>
</dbReference>
<sequence>MPRKYSKKRNPPPDPEFDEIPYIPPRPEEQLLIQHLASLQAERILCTSHGRGQLAGYLASQNPDSQVQCHYLDSHYAALSKTYWEEADHRPEIICSPDLPDQEYDVVCVPVQRQGNAELTREMLQQAYLQLADKGMMYCAVNTPQDRWLHEQMQKLHKKVTRKVKKTGVIYSATKTGPLNKIRNFTSHFTAKVKERELEFETRPGVFSHRRLDPGAWALIRSMQVKKGMQVLDLGCGCGAVGIAAMCSAPNVSITAIDSYSRAVQCTQHNIEKNLDAAEQSRFTIVQTHSGEFQHNGQFDLVLANPPYFANFKIAQLFIETALNAMKPNGKFFLVTKMPHWYEEHLPEYFAEIRIDPQGDYSIVKANN</sequence>
<dbReference type="InterPro" id="IPR002052">
    <property type="entry name" value="DNA_methylase_N6_adenine_CS"/>
</dbReference>
<organism evidence="7 8">
    <name type="scientific">Rubinisphaera italica</name>
    <dbReference type="NCBI Taxonomy" id="2527969"/>
    <lineage>
        <taxon>Bacteria</taxon>
        <taxon>Pseudomonadati</taxon>
        <taxon>Planctomycetota</taxon>
        <taxon>Planctomycetia</taxon>
        <taxon>Planctomycetales</taxon>
        <taxon>Planctomycetaceae</taxon>
        <taxon>Rubinisphaera</taxon>
    </lineage>
</organism>
<evidence type="ECO:0000256" key="1">
    <source>
        <dbReference type="ARBA" id="ARBA00022490"/>
    </source>
</evidence>
<reference evidence="7 8" key="1">
    <citation type="submission" date="2019-02" db="EMBL/GenBank/DDBJ databases">
        <title>Deep-cultivation of Planctomycetes and their phenomic and genomic characterization uncovers novel biology.</title>
        <authorList>
            <person name="Wiegand S."/>
            <person name="Jogler M."/>
            <person name="Boedeker C."/>
            <person name="Pinto D."/>
            <person name="Vollmers J."/>
            <person name="Rivas-Marin E."/>
            <person name="Kohn T."/>
            <person name="Peeters S.H."/>
            <person name="Heuer A."/>
            <person name="Rast P."/>
            <person name="Oberbeckmann S."/>
            <person name="Bunk B."/>
            <person name="Jeske O."/>
            <person name="Meyerdierks A."/>
            <person name="Storesund J.E."/>
            <person name="Kallscheuer N."/>
            <person name="Luecker S."/>
            <person name="Lage O.M."/>
            <person name="Pohl T."/>
            <person name="Merkel B.J."/>
            <person name="Hornburger P."/>
            <person name="Mueller R.-W."/>
            <person name="Bruemmer F."/>
            <person name="Labrenz M."/>
            <person name="Spormann A.M."/>
            <person name="Op Den Camp H."/>
            <person name="Overmann J."/>
            <person name="Amann R."/>
            <person name="Jetten M.S.M."/>
            <person name="Mascher T."/>
            <person name="Medema M.H."/>
            <person name="Devos D.P."/>
            <person name="Kaster A.-K."/>
            <person name="Ovreas L."/>
            <person name="Rohde M."/>
            <person name="Galperin M.Y."/>
            <person name="Jogler C."/>
        </authorList>
    </citation>
    <scope>NUCLEOTIDE SEQUENCE [LARGE SCALE GENOMIC DNA]</scope>
    <source>
        <strain evidence="7 8">Pan54</strain>
    </source>
</reference>
<dbReference type="InterPro" id="IPR046977">
    <property type="entry name" value="RsmC/RlmG"/>
</dbReference>
<dbReference type="GO" id="GO:0003676">
    <property type="term" value="F:nucleic acid binding"/>
    <property type="evidence" value="ECO:0007669"/>
    <property type="project" value="InterPro"/>
</dbReference>
<dbReference type="OrthoDB" id="9764961at2"/>
<dbReference type="PANTHER" id="PTHR47816:SF4">
    <property type="entry name" value="RIBOSOMAL RNA SMALL SUBUNIT METHYLTRANSFERASE C"/>
    <property type="match status" value="1"/>
</dbReference>
<protein>
    <submittedName>
        <fullName evidence="7">Ribosomal RNA small subunit methyltransferase C</fullName>
        <ecNumber evidence="7">2.1.1.172</ecNumber>
    </submittedName>
</protein>
<dbReference type="PANTHER" id="PTHR47816">
    <property type="entry name" value="RIBOSOMAL RNA SMALL SUBUNIT METHYLTRANSFERASE C"/>
    <property type="match status" value="1"/>
</dbReference>
<evidence type="ECO:0000256" key="2">
    <source>
        <dbReference type="ARBA" id="ARBA00022552"/>
    </source>
</evidence>
<evidence type="ECO:0000256" key="5">
    <source>
        <dbReference type="ARBA" id="ARBA00022691"/>
    </source>
</evidence>
<evidence type="ECO:0000256" key="4">
    <source>
        <dbReference type="ARBA" id="ARBA00022679"/>
    </source>
</evidence>
<dbReference type="CDD" id="cd02440">
    <property type="entry name" value="AdoMet_MTases"/>
    <property type="match status" value="1"/>
</dbReference>
<keyword evidence="5" id="KW-0949">S-adenosyl-L-methionine</keyword>
<dbReference type="RefSeq" id="WP_146503069.1">
    <property type="nucleotide sequence ID" value="NZ_SJPG01000001.1"/>
</dbReference>
<comment type="caution">
    <text evidence="7">The sequence shown here is derived from an EMBL/GenBank/DDBJ whole genome shotgun (WGS) entry which is preliminary data.</text>
</comment>
<keyword evidence="4 7" id="KW-0808">Transferase</keyword>
<evidence type="ECO:0000313" key="7">
    <source>
        <dbReference type="EMBL" id="TWT61033.1"/>
    </source>
</evidence>
<dbReference type="EC" id="2.1.1.172" evidence="7"/>
<evidence type="ECO:0000256" key="3">
    <source>
        <dbReference type="ARBA" id="ARBA00022603"/>
    </source>
</evidence>
<keyword evidence="8" id="KW-1185">Reference proteome</keyword>
<dbReference type="Gene3D" id="3.40.50.150">
    <property type="entry name" value="Vaccinia Virus protein VP39"/>
    <property type="match status" value="2"/>
</dbReference>
<evidence type="ECO:0000313" key="8">
    <source>
        <dbReference type="Proteomes" id="UP000316095"/>
    </source>
</evidence>
<dbReference type="InterPro" id="IPR007848">
    <property type="entry name" value="Small_mtfrase_dom"/>
</dbReference>
<dbReference type="EMBL" id="SJPG01000001">
    <property type="protein sequence ID" value="TWT61033.1"/>
    <property type="molecule type" value="Genomic_DNA"/>
</dbReference>
<dbReference type="GO" id="GO:0052914">
    <property type="term" value="F:16S rRNA (guanine(1207)-N(2))-methyltransferase activity"/>
    <property type="evidence" value="ECO:0007669"/>
    <property type="project" value="UniProtKB-EC"/>
</dbReference>
<keyword evidence="1" id="KW-0963">Cytoplasm</keyword>
<dbReference type="PROSITE" id="PS00092">
    <property type="entry name" value="N6_MTASE"/>
    <property type="match status" value="1"/>
</dbReference>
<dbReference type="Pfam" id="PF05175">
    <property type="entry name" value="MTS"/>
    <property type="match status" value="2"/>
</dbReference>
<dbReference type="SUPFAM" id="SSF53335">
    <property type="entry name" value="S-adenosyl-L-methionine-dependent methyltransferases"/>
    <property type="match status" value="2"/>
</dbReference>
<dbReference type="Proteomes" id="UP000316095">
    <property type="component" value="Unassembled WGS sequence"/>
</dbReference>
<gene>
    <name evidence="7" type="primary">rsmC</name>
    <name evidence="7" type="ORF">Pan54_17660</name>
</gene>
<dbReference type="PRINTS" id="PR00507">
    <property type="entry name" value="N12N6MTFRASE"/>
</dbReference>
<accession>A0A5C5XFA0</accession>
<dbReference type="AlphaFoldDB" id="A0A5C5XFA0"/>